<protein>
    <submittedName>
        <fullName evidence="2">Uncharacterized protein</fullName>
    </submittedName>
</protein>
<gene>
    <name evidence="2" type="primary">g6077</name>
    <name evidence="2" type="ORF">EsDP_00006077</name>
</gene>
<evidence type="ECO:0000313" key="3">
    <source>
        <dbReference type="Proteomes" id="UP001562357"/>
    </source>
</evidence>
<feature type="region of interest" description="Disordered" evidence="1">
    <location>
        <begin position="177"/>
        <end position="205"/>
    </location>
</feature>
<proteinExistence type="predicted"/>
<feature type="region of interest" description="Disordered" evidence="1">
    <location>
        <begin position="65"/>
        <end position="84"/>
    </location>
</feature>
<dbReference type="Proteomes" id="UP001562357">
    <property type="component" value="Unassembled WGS sequence"/>
</dbReference>
<comment type="caution">
    <text evidence="2">The sequence shown here is derived from an EMBL/GenBank/DDBJ whole genome shotgun (WGS) entry which is preliminary data.</text>
</comment>
<reference evidence="3" key="1">
    <citation type="submission" date="2024-06" db="EMBL/GenBank/DDBJ databases">
        <title>Draft Genome Sequences of Epichloe bromicola Strains Isolated from Elymus ciliaris.</title>
        <authorList>
            <consortium name="Epichloe bromicola genome sequencing consortium"/>
            <person name="Miura A."/>
            <person name="Imano S."/>
            <person name="Ashida A."/>
            <person name="Sato I."/>
            <person name="Chiba S."/>
            <person name="Tanaka A."/>
            <person name="Camagna M."/>
            <person name="Takemoto D."/>
        </authorList>
    </citation>
    <scope>NUCLEOTIDE SEQUENCE [LARGE SCALE GENOMIC DNA]</scope>
    <source>
        <strain evidence="3">DP</strain>
    </source>
</reference>
<evidence type="ECO:0000256" key="1">
    <source>
        <dbReference type="SAM" id="MobiDB-lite"/>
    </source>
</evidence>
<keyword evidence="3" id="KW-1185">Reference proteome</keyword>
<sequence length="205" mass="22433">MESSIAPVLDLQGMLSKEAGDLPSPPPAYSHQLRLDIPSSLAASNLPRCQPMLIDRQSLASLVTSSQQQAMDADDGTCSDDPQQSSIAFRINTSVRVSSKNNYVCINETPAEHANAIARAVVHAIQENSSGQCGIPMIDEDGRPRPVRIEVDAGLEVHGQGNVVGNENFVTQVLRQKERQQVLRRRRDDEDDTSPTPPAKRRRSQ</sequence>
<name>A0ABQ0CWJ7_9HYPO</name>
<organism evidence="2 3">
    <name type="scientific">Epichloe bromicola</name>
    <dbReference type="NCBI Taxonomy" id="79588"/>
    <lineage>
        <taxon>Eukaryota</taxon>
        <taxon>Fungi</taxon>
        <taxon>Dikarya</taxon>
        <taxon>Ascomycota</taxon>
        <taxon>Pezizomycotina</taxon>
        <taxon>Sordariomycetes</taxon>
        <taxon>Hypocreomycetidae</taxon>
        <taxon>Hypocreales</taxon>
        <taxon>Clavicipitaceae</taxon>
        <taxon>Epichloe</taxon>
    </lineage>
</organism>
<accession>A0ABQ0CWJ7</accession>
<evidence type="ECO:0000313" key="2">
    <source>
        <dbReference type="EMBL" id="GAB0137824.1"/>
    </source>
</evidence>
<dbReference type="EMBL" id="BAAFGZ010000321">
    <property type="protein sequence ID" value="GAB0137824.1"/>
    <property type="molecule type" value="Genomic_DNA"/>
</dbReference>